<sequence>MSRSKKALTLAELDEIMNDPSFMNDVESADIVVLPPEVDYLTDEDEADENLLGVVDVHDVPGELELQLTVSSQLEKKNDLGKAQDIFSQELPNETYLVQKKCDFLLTFYLLVLNLTQNFYPKPVNFETVKVTAKYDPQKDTFESPTFAMSISTSQK</sequence>
<keyword evidence="2" id="KW-1185">Reference proteome</keyword>
<dbReference type="OrthoDB" id="6781202at2759"/>
<reference evidence="1" key="1">
    <citation type="submission" date="2022-01" db="EMBL/GenBank/DDBJ databases">
        <authorList>
            <person name="King R."/>
        </authorList>
    </citation>
    <scope>NUCLEOTIDE SEQUENCE</scope>
</reference>
<accession>A0A9P0CY30</accession>
<dbReference type="AlphaFoldDB" id="A0A9P0CY30"/>
<evidence type="ECO:0000313" key="1">
    <source>
        <dbReference type="EMBL" id="CAH1107034.1"/>
    </source>
</evidence>
<dbReference type="Proteomes" id="UP001153636">
    <property type="component" value="Chromosome 2"/>
</dbReference>
<organism evidence="1 2">
    <name type="scientific">Psylliodes chrysocephalus</name>
    <dbReference type="NCBI Taxonomy" id="3402493"/>
    <lineage>
        <taxon>Eukaryota</taxon>
        <taxon>Metazoa</taxon>
        <taxon>Ecdysozoa</taxon>
        <taxon>Arthropoda</taxon>
        <taxon>Hexapoda</taxon>
        <taxon>Insecta</taxon>
        <taxon>Pterygota</taxon>
        <taxon>Neoptera</taxon>
        <taxon>Endopterygota</taxon>
        <taxon>Coleoptera</taxon>
        <taxon>Polyphaga</taxon>
        <taxon>Cucujiformia</taxon>
        <taxon>Chrysomeloidea</taxon>
        <taxon>Chrysomelidae</taxon>
        <taxon>Galerucinae</taxon>
        <taxon>Alticini</taxon>
        <taxon>Psylliodes</taxon>
    </lineage>
</organism>
<proteinExistence type="predicted"/>
<protein>
    <submittedName>
        <fullName evidence="1">Uncharacterized protein</fullName>
    </submittedName>
</protein>
<dbReference type="EMBL" id="OV651814">
    <property type="protein sequence ID" value="CAH1107034.1"/>
    <property type="molecule type" value="Genomic_DNA"/>
</dbReference>
<evidence type="ECO:0000313" key="2">
    <source>
        <dbReference type="Proteomes" id="UP001153636"/>
    </source>
</evidence>
<gene>
    <name evidence="1" type="ORF">PSYICH_LOCUS6833</name>
</gene>
<name>A0A9P0CY30_9CUCU</name>